<feature type="domain" description="Knr4/Smi1-like" evidence="1">
    <location>
        <begin position="11"/>
        <end position="153"/>
    </location>
</feature>
<name>A0A1E8BCM6_BACMY</name>
<dbReference type="PATRIC" id="fig|86662.25.peg.865"/>
<dbReference type="AlphaFoldDB" id="A0A1E8BCM6"/>
<dbReference type="InterPro" id="IPR018958">
    <property type="entry name" value="Knr4/Smi1-like_dom"/>
</dbReference>
<dbReference type="EMBL" id="LXLT01000012">
    <property type="protein sequence ID" value="OFD84124.1"/>
    <property type="molecule type" value="Genomic_DNA"/>
</dbReference>
<protein>
    <recommendedName>
        <fullName evidence="1">Knr4/Smi1-like domain-containing protein</fullName>
    </recommendedName>
</protein>
<dbReference type="Proteomes" id="UP000175706">
    <property type="component" value="Unassembled WGS sequence"/>
</dbReference>
<reference evidence="2 3" key="1">
    <citation type="submission" date="2016-05" db="EMBL/GenBank/DDBJ databases">
        <title>Bacillus thuringiensis and Bacillus weihenstephanensis as novel biocontrol agents of wilt causing Verticillium species.</title>
        <authorList>
            <person name="Hollensteiner J."/>
            <person name="Wemheuer F."/>
            <person name="Harting R."/>
            <person name="Kolarzyk A."/>
            <person name="Diaz-Valerio S."/>
            <person name="Poehlein A."/>
            <person name="Brzuszkiewicz E."/>
            <person name="Nesemann K."/>
            <person name="Braus-Stromeyer S."/>
            <person name="Braus G."/>
            <person name="Daniel R."/>
            <person name="Liesegang H."/>
        </authorList>
    </citation>
    <scope>NUCLEOTIDE SEQUENCE [LARGE SCALE GENOMIC DNA]</scope>
    <source>
        <strain evidence="2 3">GOE8</strain>
    </source>
</reference>
<dbReference type="RefSeq" id="WP_070141085.1">
    <property type="nucleotide sequence ID" value="NZ_LXLT01000012.1"/>
</dbReference>
<organism evidence="2 3">
    <name type="scientific">Bacillus mycoides</name>
    <dbReference type="NCBI Taxonomy" id="1405"/>
    <lineage>
        <taxon>Bacteria</taxon>
        <taxon>Bacillati</taxon>
        <taxon>Bacillota</taxon>
        <taxon>Bacilli</taxon>
        <taxon>Bacillales</taxon>
        <taxon>Bacillaceae</taxon>
        <taxon>Bacillus</taxon>
        <taxon>Bacillus cereus group</taxon>
    </lineage>
</organism>
<dbReference type="Gene3D" id="3.40.1580.10">
    <property type="entry name" value="SMI1/KNR4-like"/>
    <property type="match status" value="1"/>
</dbReference>
<evidence type="ECO:0000313" key="3">
    <source>
        <dbReference type="Proteomes" id="UP000175706"/>
    </source>
</evidence>
<comment type="caution">
    <text evidence="2">The sequence shown here is derived from an EMBL/GenBank/DDBJ whole genome shotgun (WGS) entry which is preliminary data.</text>
</comment>
<proteinExistence type="predicted"/>
<evidence type="ECO:0000259" key="1">
    <source>
        <dbReference type="SMART" id="SM00860"/>
    </source>
</evidence>
<dbReference type="Pfam" id="PF14568">
    <property type="entry name" value="SUKH_6"/>
    <property type="match status" value="1"/>
</dbReference>
<sequence length="156" mass="18095">MKIKNGSELQSPNDELIESFEEYCEIKLPTDFIDFLKKYNGSIPITNVFLHEKNELLIERFLCLLEDPEDDDENGWYDIEVVLSDIDTRLTDDEDLTGVNVIPFAVLFAGDFLCLDFREKEIPSVVVWYHEESEELNPVTSEVADNFSDFLSMLKE</sequence>
<gene>
    <name evidence="2" type="ORF">BWGOE8_09100</name>
</gene>
<dbReference type="SMART" id="SM00860">
    <property type="entry name" value="SMI1_KNR4"/>
    <property type="match status" value="1"/>
</dbReference>
<evidence type="ECO:0000313" key="2">
    <source>
        <dbReference type="EMBL" id="OFD84124.1"/>
    </source>
</evidence>
<accession>A0A1E8BCM6</accession>
<dbReference type="InterPro" id="IPR037883">
    <property type="entry name" value="Knr4/Smi1-like_sf"/>
</dbReference>
<dbReference type="SUPFAM" id="SSF160631">
    <property type="entry name" value="SMI1/KNR4-like"/>
    <property type="match status" value="1"/>
</dbReference>